<dbReference type="Gene3D" id="3.90.550.10">
    <property type="entry name" value="Spore Coat Polysaccharide Biosynthesis Protein SpsA, Chain A"/>
    <property type="match status" value="1"/>
</dbReference>
<feature type="compositionally biased region" description="Basic and acidic residues" evidence="4">
    <location>
        <begin position="1"/>
        <end position="12"/>
    </location>
</feature>
<dbReference type="SUPFAM" id="SSF53448">
    <property type="entry name" value="Nucleotide-diphospho-sugar transferases"/>
    <property type="match status" value="1"/>
</dbReference>
<name>A0A6J7I0S7_9ZZZZ</name>
<protein>
    <submittedName>
        <fullName evidence="6">Unannotated protein</fullName>
    </submittedName>
</protein>
<dbReference type="InterPro" id="IPR029044">
    <property type="entry name" value="Nucleotide-diphossugar_trans"/>
</dbReference>
<evidence type="ECO:0000256" key="2">
    <source>
        <dbReference type="ARBA" id="ARBA00022676"/>
    </source>
</evidence>
<keyword evidence="2" id="KW-0328">Glycosyltransferase</keyword>
<dbReference type="InterPro" id="IPR023981">
    <property type="entry name" value="MftF"/>
</dbReference>
<reference evidence="6" key="1">
    <citation type="submission" date="2020-05" db="EMBL/GenBank/DDBJ databases">
        <authorList>
            <person name="Chiriac C."/>
            <person name="Salcher M."/>
            <person name="Ghai R."/>
            <person name="Kavagutti S V."/>
        </authorList>
    </citation>
    <scope>NUCLEOTIDE SEQUENCE</scope>
</reference>
<comment type="similarity">
    <text evidence="1">Belongs to the glycosyltransferase 2 family.</text>
</comment>
<evidence type="ECO:0000256" key="4">
    <source>
        <dbReference type="SAM" id="MobiDB-lite"/>
    </source>
</evidence>
<organism evidence="6">
    <name type="scientific">freshwater metagenome</name>
    <dbReference type="NCBI Taxonomy" id="449393"/>
    <lineage>
        <taxon>unclassified sequences</taxon>
        <taxon>metagenomes</taxon>
        <taxon>ecological metagenomes</taxon>
    </lineage>
</organism>
<dbReference type="Pfam" id="PF00535">
    <property type="entry name" value="Glycos_transf_2"/>
    <property type="match status" value="1"/>
</dbReference>
<dbReference type="EMBL" id="CAFBMK010000123">
    <property type="protein sequence ID" value="CAB4924336.1"/>
    <property type="molecule type" value="Genomic_DNA"/>
</dbReference>
<keyword evidence="3" id="KW-0808">Transferase</keyword>
<dbReference type="CDD" id="cd00761">
    <property type="entry name" value="Glyco_tranf_GTA_type"/>
    <property type="match status" value="1"/>
</dbReference>
<evidence type="ECO:0000256" key="3">
    <source>
        <dbReference type="ARBA" id="ARBA00022679"/>
    </source>
</evidence>
<feature type="region of interest" description="Disordered" evidence="4">
    <location>
        <begin position="1"/>
        <end position="35"/>
    </location>
</feature>
<dbReference type="PANTHER" id="PTHR43179:SF12">
    <property type="entry name" value="GALACTOFURANOSYLTRANSFERASE GLFT2"/>
    <property type="match status" value="1"/>
</dbReference>
<evidence type="ECO:0000313" key="6">
    <source>
        <dbReference type="EMBL" id="CAB4924336.1"/>
    </source>
</evidence>
<accession>A0A6J7I0S7</accession>
<sequence length="494" mass="50373">MLPADPSDRDPADPGAAGPGPVGPPPPARPGPAGPALPVVLAPGVRRLEGGRVLAGGMPRRVLRLKDAGAAAVDALLAGRPGGAGALRLADRLVEAGVLAPVPAPGAARPAATVVVPVRDRADELDRCLAALGDRDPVLVVDDGSEDRAAVAEVARRHGARLLRRDVTGGPAAARNDGLGAVATPLVAFLDSDCLAPVGWLDALGGHFADPSVVAVAPRVAPLDRGGRSTLARFTAVRSPLDLGSRAAPVRPGGAVPYVPTAALVVRRDALGTAFDAALRFGEDVDLVWRLHDAGGRIRYDPRTVVRHAEPGSWGALLHRRFRYGTSAAPLAARHPGRLTPLVLRPAPAAAVGLALAGRPRAAAGAAVVHLALTARKLRGAGAPVVLALPWGGDALLRTAESTGRAAVGLAGPALLAGLARRRTRPAAAALVVVASAGGWWRARHRIDPVRWTLAATADEAAYGLGVWAGAWRHRTLAPLRPSTRSPGDGAARG</sequence>
<dbReference type="PANTHER" id="PTHR43179">
    <property type="entry name" value="RHAMNOSYLTRANSFERASE WBBL"/>
    <property type="match status" value="1"/>
</dbReference>
<dbReference type="NCBIfam" id="TIGR03965">
    <property type="entry name" value="mycofact_glyco"/>
    <property type="match status" value="1"/>
</dbReference>
<dbReference type="InterPro" id="IPR001173">
    <property type="entry name" value="Glyco_trans_2-like"/>
</dbReference>
<feature type="compositionally biased region" description="Pro residues" evidence="4">
    <location>
        <begin position="21"/>
        <end position="35"/>
    </location>
</feature>
<dbReference type="AlphaFoldDB" id="A0A6J7I0S7"/>
<feature type="domain" description="Glycosyltransferase 2-like" evidence="5">
    <location>
        <begin position="113"/>
        <end position="265"/>
    </location>
</feature>
<evidence type="ECO:0000256" key="1">
    <source>
        <dbReference type="ARBA" id="ARBA00006739"/>
    </source>
</evidence>
<proteinExistence type="inferred from homology"/>
<dbReference type="GO" id="GO:0016757">
    <property type="term" value="F:glycosyltransferase activity"/>
    <property type="evidence" value="ECO:0007669"/>
    <property type="project" value="UniProtKB-KW"/>
</dbReference>
<gene>
    <name evidence="6" type="ORF">UFOPK3564_02021</name>
</gene>
<evidence type="ECO:0000259" key="5">
    <source>
        <dbReference type="Pfam" id="PF00535"/>
    </source>
</evidence>